<dbReference type="Pfam" id="PF13304">
    <property type="entry name" value="AAA_21"/>
    <property type="match status" value="1"/>
</dbReference>
<dbReference type="SMART" id="SM00382">
    <property type="entry name" value="AAA"/>
    <property type="match status" value="1"/>
</dbReference>
<dbReference type="InterPro" id="IPR003959">
    <property type="entry name" value="ATPase_AAA_core"/>
</dbReference>
<gene>
    <name evidence="2" type="ORF">DXB72_11380</name>
</gene>
<dbReference type="InterPro" id="IPR003593">
    <property type="entry name" value="AAA+_ATPase"/>
</dbReference>
<dbReference type="RefSeq" id="WP_117690703.1">
    <property type="nucleotide sequence ID" value="NZ_JADNBN010000018.1"/>
</dbReference>
<dbReference type="SUPFAM" id="SSF52540">
    <property type="entry name" value="P-loop containing nucleoside triphosphate hydrolases"/>
    <property type="match status" value="1"/>
</dbReference>
<dbReference type="PANTHER" id="PTHR43581:SF2">
    <property type="entry name" value="EXCINUCLEASE ATPASE SUBUNIT"/>
    <property type="match status" value="1"/>
</dbReference>
<dbReference type="GO" id="GO:0006302">
    <property type="term" value="P:double-strand break repair"/>
    <property type="evidence" value="ECO:0007669"/>
    <property type="project" value="InterPro"/>
</dbReference>
<proteinExistence type="predicted"/>
<dbReference type="InterPro" id="IPR027417">
    <property type="entry name" value="P-loop_NTPase"/>
</dbReference>
<evidence type="ECO:0000313" key="3">
    <source>
        <dbReference type="Proteomes" id="UP000260970"/>
    </source>
</evidence>
<dbReference type="Gene3D" id="3.40.50.300">
    <property type="entry name" value="P-loop containing nucleotide triphosphate hydrolases"/>
    <property type="match status" value="1"/>
</dbReference>
<dbReference type="AlphaFoldDB" id="A0A3E5ALL3"/>
<dbReference type="InterPro" id="IPR038729">
    <property type="entry name" value="Rad50/SbcC_AAA"/>
</dbReference>
<name>A0A3E5ALL3_9FIRM</name>
<feature type="domain" description="AAA+ ATPase" evidence="1">
    <location>
        <begin position="22"/>
        <end position="356"/>
    </location>
</feature>
<evidence type="ECO:0000313" key="2">
    <source>
        <dbReference type="EMBL" id="RGN21672.1"/>
    </source>
</evidence>
<dbReference type="EMBL" id="QSUG01000012">
    <property type="protein sequence ID" value="RGN21672.1"/>
    <property type="molecule type" value="Genomic_DNA"/>
</dbReference>
<dbReference type="PANTHER" id="PTHR43581">
    <property type="entry name" value="ATP/GTP PHOSPHATASE"/>
    <property type="match status" value="1"/>
</dbReference>
<dbReference type="GO" id="GO:0005524">
    <property type="term" value="F:ATP binding"/>
    <property type="evidence" value="ECO:0007669"/>
    <property type="project" value="InterPro"/>
</dbReference>
<dbReference type="GO" id="GO:0016887">
    <property type="term" value="F:ATP hydrolysis activity"/>
    <property type="evidence" value="ECO:0007669"/>
    <property type="project" value="InterPro"/>
</dbReference>
<sequence>MYLEKLKLHNFRCYEKLEIDFNRQLTVLVGKNGSGKTTVLEAIAIALGTWFVGFNIVNAKGINKRTDPLRKAYQIGATDDVQTQFPVEIEAWGKIEESKDQILHWKRELYTPTGTMTTKDAKEIVEYAAEYQKAISEGRTDIYLPMVAYYGTGRLWDYHRQKRTDVFKVSSRTNGYIDCLDGTANVKLMMDWFQIMTINKYQRQEENLESNPELDTVYLAMEKCLTNLSGYSDVKIRYNMGTQELDVYYSEQDKQRMRIPLNQLSDGYKGMISLVADIAYRMATLNPQLGTEVLSKGDGVVLIDEVDLHLHPAWQQKVIDNLMNIFPKVQFIVSTHAPAIISSVKTDKLRILSNKEVCMTANQVYGKDVNSVMKEIMGVNDRPDQFVELFEKFYRLLSEKKYDEAGAVLDKLDEERGYHDPEIVKCRVKLKLERMRGK</sequence>
<dbReference type="InterPro" id="IPR051396">
    <property type="entry name" value="Bact_Antivir_Def_Nuclease"/>
</dbReference>
<dbReference type="Proteomes" id="UP000260970">
    <property type="component" value="Unassembled WGS sequence"/>
</dbReference>
<accession>A0A3E5ALL3</accession>
<reference evidence="2 3" key="1">
    <citation type="submission" date="2018-08" db="EMBL/GenBank/DDBJ databases">
        <title>A genome reference for cultivated species of the human gut microbiota.</title>
        <authorList>
            <person name="Zou Y."/>
            <person name="Xue W."/>
            <person name="Luo G."/>
        </authorList>
    </citation>
    <scope>NUCLEOTIDE SEQUENCE [LARGE SCALE GENOMIC DNA]</scope>
    <source>
        <strain evidence="2 3">OM05-6AA</strain>
    </source>
</reference>
<dbReference type="Pfam" id="PF13476">
    <property type="entry name" value="AAA_23"/>
    <property type="match status" value="1"/>
</dbReference>
<protein>
    <submittedName>
        <fullName evidence="2">DUF2813 domain-containing protein</fullName>
    </submittedName>
</protein>
<evidence type="ECO:0000259" key="1">
    <source>
        <dbReference type="SMART" id="SM00382"/>
    </source>
</evidence>
<organism evidence="2 3">
    <name type="scientific">Agathobacter rectalis</name>
    <dbReference type="NCBI Taxonomy" id="39491"/>
    <lineage>
        <taxon>Bacteria</taxon>
        <taxon>Bacillati</taxon>
        <taxon>Bacillota</taxon>
        <taxon>Clostridia</taxon>
        <taxon>Lachnospirales</taxon>
        <taxon>Lachnospiraceae</taxon>
        <taxon>Agathobacter</taxon>
    </lineage>
</organism>
<comment type="caution">
    <text evidence="2">The sequence shown here is derived from an EMBL/GenBank/DDBJ whole genome shotgun (WGS) entry which is preliminary data.</text>
</comment>